<feature type="region of interest" description="Disordered" evidence="1">
    <location>
        <begin position="215"/>
        <end position="237"/>
    </location>
</feature>
<dbReference type="KEGG" id="lmat:92513848"/>
<feature type="region of interest" description="Disordered" evidence="1">
    <location>
        <begin position="512"/>
        <end position="636"/>
    </location>
</feature>
<feature type="compositionally biased region" description="Low complexity" evidence="1">
    <location>
        <begin position="903"/>
        <end position="916"/>
    </location>
</feature>
<feature type="region of interest" description="Disordered" evidence="1">
    <location>
        <begin position="113"/>
        <end position="141"/>
    </location>
</feature>
<keyword evidence="3" id="KW-1185">Reference proteome</keyword>
<organism evidence="2 3">
    <name type="scientific">Leishmania martiniquensis</name>
    <dbReference type="NCBI Taxonomy" id="1580590"/>
    <lineage>
        <taxon>Eukaryota</taxon>
        <taxon>Discoba</taxon>
        <taxon>Euglenozoa</taxon>
        <taxon>Kinetoplastea</taxon>
        <taxon>Metakinetoplastina</taxon>
        <taxon>Trypanosomatida</taxon>
        <taxon>Trypanosomatidae</taxon>
        <taxon>Leishmaniinae</taxon>
        <taxon>Leishmania</taxon>
    </lineage>
</organism>
<feature type="compositionally biased region" description="Low complexity" evidence="1">
    <location>
        <begin position="113"/>
        <end position="128"/>
    </location>
</feature>
<dbReference type="OrthoDB" id="267653at2759"/>
<feature type="compositionally biased region" description="Polar residues" evidence="1">
    <location>
        <begin position="437"/>
        <end position="452"/>
    </location>
</feature>
<name>A0A836GHS9_9TRYP</name>
<comment type="caution">
    <text evidence="2">The sequence shown here is derived from an EMBL/GenBank/DDBJ whole genome shotgun (WGS) entry which is preliminary data.</text>
</comment>
<reference evidence="3" key="2">
    <citation type="journal article" date="2021" name="Sci. Data">
        <title>Chromosome-scale genome sequencing, assembly and annotation of six genomes from subfamily Leishmaniinae.</title>
        <authorList>
            <person name="Almutairi H."/>
            <person name="Urbaniak M.D."/>
            <person name="Bates M.D."/>
            <person name="Jariyapan N."/>
            <person name="Kwakye-Nuako G."/>
            <person name="Thomaz Soccol V."/>
            <person name="Al-Salem W.S."/>
            <person name="Dillon R.J."/>
            <person name="Bates P.A."/>
            <person name="Gatherer D."/>
        </authorList>
    </citation>
    <scope>NUCLEOTIDE SEQUENCE [LARGE SCALE GENOMIC DNA]</scope>
</reference>
<dbReference type="GeneID" id="92513848"/>
<feature type="compositionally biased region" description="Basic and acidic residues" evidence="1">
    <location>
        <begin position="876"/>
        <end position="891"/>
    </location>
</feature>
<dbReference type="Proteomes" id="UP000673552">
    <property type="component" value="Unassembled WGS sequence"/>
</dbReference>
<feature type="compositionally biased region" description="Polar residues" evidence="1">
    <location>
        <begin position="605"/>
        <end position="617"/>
    </location>
</feature>
<feature type="region of interest" description="Disordered" evidence="1">
    <location>
        <begin position="838"/>
        <end position="921"/>
    </location>
</feature>
<feature type="region of interest" description="Disordered" evidence="1">
    <location>
        <begin position="417"/>
        <end position="455"/>
    </location>
</feature>
<protein>
    <submittedName>
        <fullName evidence="2">Uncharacterized protein</fullName>
    </submittedName>
</protein>
<feature type="region of interest" description="Disordered" evidence="1">
    <location>
        <begin position="1161"/>
        <end position="1182"/>
    </location>
</feature>
<feature type="compositionally biased region" description="Low complexity" evidence="1">
    <location>
        <begin position="512"/>
        <end position="544"/>
    </location>
</feature>
<evidence type="ECO:0000256" key="1">
    <source>
        <dbReference type="SAM" id="MobiDB-lite"/>
    </source>
</evidence>
<gene>
    <name evidence="2" type="ORF">LSCM1_03803</name>
</gene>
<feature type="region of interest" description="Disordered" evidence="1">
    <location>
        <begin position="718"/>
        <end position="789"/>
    </location>
</feature>
<feature type="compositionally biased region" description="Polar residues" evidence="1">
    <location>
        <begin position="545"/>
        <end position="558"/>
    </location>
</feature>
<feature type="region of interest" description="Disordered" evidence="1">
    <location>
        <begin position="659"/>
        <end position="682"/>
    </location>
</feature>
<feature type="compositionally biased region" description="Low complexity" evidence="1">
    <location>
        <begin position="221"/>
        <end position="233"/>
    </location>
</feature>
<accession>A0A836GHS9</accession>
<feature type="region of interest" description="Disordered" evidence="1">
    <location>
        <begin position="1261"/>
        <end position="1311"/>
    </location>
</feature>
<dbReference type="EMBL" id="JAFEUZ010000030">
    <property type="protein sequence ID" value="KAG5472404.1"/>
    <property type="molecule type" value="Genomic_DNA"/>
</dbReference>
<feature type="region of interest" description="Disordered" evidence="1">
    <location>
        <begin position="1192"/>
        <end position="1211"/>
    </location>
</feature>
<feature type="compositionally biased region" description="Low complexity" evidence="1">
    <location>
        <begin position="838"/>
        <end position="861"/>
    </location>
</feature>
<sequence length="1311" mass="137754">MTVSSQCVRISLFQCTPPSAASGQQSHSSLHEEGRLTAKEHLFRSRRADYRGDVLIPLASIALSSLPPVDEASAPVTLRQLRDGLESRLSAYCVLHVPTSRARRFAEEHLLTPSSVSLSPPAAESSAPEGTQRPSCADEKQSRDGCAGEPLFCSDSAKFRCCASCSSSVVAEAAIISRKAPTALRFPPAAAEVASDFSPNAPWIRIHQLQHMTARRSDTTSQAPSSPASLQAAGVSRARTQPMLSADEWIEQQRGSADVFLTSFEAESIGVVAAEDADAGGEARGGACYAAFFSLTVLPAAERAARLMRSLAQSSDPALAPAAAAVPQHPAVFTVRAHQHTLRMGLPLPGSHGTSTTLPRPPTLREVIIDRLRLQRGVHVERLLDPESGAAVLPCEDAATLLSAQVVRLEAECGVPPAARSTQEEGLTQRLDPRSPQDAQHQAPSASTGTRTDSARAETAPDFFDHLANVGAHYHADSSYCNGMDAYDWAERRTLISLSELPSESELRLASARSRDPSLSSLYSSTPPSTVSSAETSSAASLPAENSSSQPGPLQGNASGVMLTAPSSAMAVTGSSIERRPHLSKSSGAAANGWDRGQDWKASDDQSGSPAFFSSTNAEEETAPLSPAPDNFENIRDSLSDMNDVFLYVDEETVMDAEAVDTRVTGDGSGDSQRREHRSSLVWSTPVARGSAMARMLSDTGFSATPLIYRTSTRLSLSPSTSPLTVLGEAETTGGRGQTTQRMILVTSPSSTASSSRPLGGDQDRDAASADEVTGGGEPCQLSRGASDVGGGAAVEFGGVAGEVHDSGMAAHKTQEGTHEACMSTASACAVPSASASSVMSTTGSSISSAPTRSSMSSSSRARSDRRWPVFSEATASERDEGAEAPSREARAATPSSLLGRVSSPALPSRKSSLSPLRPPKSRYADARVYVDEQTTSIAPFSTPLPSSPSSEHELRSRLHSMNPLATQDDSECARQGTPLADALTVVGQPGGQDGEGTPSCGHVGFSASERKRARVSQAIVLETSDSPPTAAARVEDAHTTMRLSSLIAADNSDGANTAHRSVSTPSTTVAARPLRRRSPIFFSPEEVSRMALNVAYSDSAQTPSSSIRNPVRGIAESDLGRAGEDLEQTPGHYGYGDYIASYTLPGSDCWSDMESNSEWGCRSRHSSATRSHHAASTPSSRGIVLQLGFRSSQRRNAPSPVAAMTTEEPAVETAAARRLWHTKRRRSSRCASALEAWVHASDEDTSCSVSDAGHHMLVTQQEIPVYSRHSSPSSESGVGSTESDAAEDSESDSSATQKSGTSPAPACGGS</sequence>
<evidence type="ECO:0000313" key="2">
    <source>
        <dbReference type="EMBL" id="KAG5472404.1"/>
    </source>
</evidence>
<feature type="compositionally biased region" description="Low complexity" evidence="1">
    <location>
        <begin position="738"/>
        <end position="756"/>
    </location>
</feature>
<dbReference type="RefSeq" id="XP_067176704.1">
    <property type="nucleotide sequence ID" value="XM_067321336.1"/>
</dbReference>
<feature type="compositionally biased region" description="Low complexity" evidence="1">
    <location>
        <begin position="1268"/>
        <end position="1284"/>
    </location>
</feature>
<proteinExistence type="predicted"/>
<reference evidence="3" key="1">
    <citation type="journal article" date="2021" name="Microbiol. Resour. Announc.">
        <title>LGAAP: Leishmaniinae Genome Assembly and Annotation Pipeline.</title>
        <authorList>
            <person name="Almutairi H."/>
            <person name="Urbaniak M.D."/>
            <person name="Bates M.D."/>
            <person name="Jariyapan N."/>
            <person name="Kwakye-Nuako G."/>
            <person name="Thomaz-Soccol V."/>
            <person name="Al-Salem W.S."/>
            <person name="Dillon R.J."/>
            <person name="Bates P.A."/>
            <person name="Gatherer D."/>
        </authorList>
    </citation>
    <scope>NUCLEOTIDE SEQUENCE [LARGE SCALE GENOMIC DNA]</scope>
</reference>
<feature type="compositionally biased region" description="Basic residues" evidence="1">
    <location>
        <begin position="1163"/>
        <end position="1174"/>
    </location>
</feature>
<evidence type="ECO:0000313" key="3">
    <source>
        <dbReference type="Proteomes" id="UP000673552"/>
    </source>
</evidence>